<evidence type="ECO:0000313" key="1">
    <source>
        <dbReference type="EMBL" id="AFK34594.1"/>
    </source>
</evidence>
<name>I3S2V2_LOTJA</name>
<organism evidence="1">
    <name type="scientific">Lotus japonicus</name>
    <name type="common">Lotus corniculatus var. japonicus</name>
    <dbReference type="NCBI Taxonomy" id="34305"/>
    <lineage>
        <taxon>Eukaryota</taxon>
        <taxon>Viridiplantae</taxon>
        <taxon>Streptophyta</taxon>
        <taxon>Embryophyta</taxon>
        <taxon>Tracheophyta</taxon>
        <taxon>Spermatophyta</taxon>
        <taxon>Magnoliopsida</taxon>
        <taxon>eudicotyledons</taxon>
        <taxon>Gunneridae</taxon>
        <taxon>Pentapetalae</taxon>
        <taxon>rosids</taxon>
        <taxon>fabids</taxon>
        <taxon>Fabales</taxon>
        <taxon>Fabaceae</taxon>
        <taxon>Papilionoideae</taxon>
        <taxon>50 kb inversion clade</taxon>
        <taxon>NPAAA clade</taxon>
        <taxon>Hologalegina</taxon>
        <taxon>robinioid clade</taxon>
        <taxon>Loteae</taxon>
        <taxon>Lotus</taxon>
    </lineage>
</organism>
<reference evidence="1" key="1">
    <citation type="submission" date="2012-05" db="EMBL/GenBank/DDBJ databases">
        <authorList>
            <person name="Krishnakumar V."/>
            <person name="Cheung F."/>
            <person name="Xiao Y."/>
            <person name="Chan A."/>
            <person name="Moskal W.A."/>
            <person name="Town C.D."/>
        </authorList>
    </citation>
    <scope>NUCLEOTIDE SEQUENCE</scope>
</reference>
<accession>I3S2V2</accession>
<dbReference type="EMBL" id="BT134799">
    <property type="protein sequence ID" value="AFK34594.1"/>
    <property type="molecule type" value="mRNA"/>
</dbReference>
<dbReference type="AlphaFoldDB" id="I3S2V2"/>
<protein>
    <submittedName>
        <fullName evidence="1">Uncharacterized protein</fullName>
    </submittedName>
</protein>
<proteinExistence type="evidence at transcript level"/>
<sequence>MLSISFSPFPPPYSDFFYHVFSSSLPLLLPKNYKIKTQLSFLIFSGGGRCIFLGLSLYKKTLNNSLLRY</sequence>